<proteinExistence type="predicted"/>
<dbReference type="RefSeq" id="WP_160202593.1">
    <property type="nucleotide sequence ID" value="NZ_QXWK01000022.1"/>
</dbReference>
<dbReference type="Proteomes" id="UP000446866">
    <property type="component" value="Unassembled WGS sequence"/>
</dbReference>
<comment type="caution">
    <text evidence="1">The sequence shown here is derived from an EMBL/GenBank/DDBJ whole genome shotgun (WGS) entry which is preliminary data.</text>
</comment>
<accession>A0A845QLJ7</accession>
<gene>
    <name evidence="1" type="ORF">D0435_11635</name>
</gene>
<reference evidence="1 2" key="1">
    <citation type="submission" date="2018-08" db="EMBL/GenBank/DDBJ databases">
        <title>Murine metabolic-syndrome-specific gut microbial biobank.</title>
        <authorList>
            <person name="Liu C."/>
        </authorList>
    </citation>
    <scope>NUCLEOTIDE SEQUENCE [LARGE SCALE GENOMIC DNA]</scope>
    <source>
        <strain evidence="1 2">28</strain>
    </source>
</reference>
<dbReference type="EMBL" id="QXWK01000022">
    <property type="protein sequence ID" value="NBH62304.1"/>
    <property type="molecule type" value="Genomic_DNA"/>
</dbReference>
<organism evidence="1 2">
    <name type="scientific">Anaerotruncus colihominis</name>
    <dbReference type="NCBI Taxonomy" id="169435"/>
    <lineage>
        <taxon>Bacteria</taxon>
        <taxon>Bacillati</taxon>
        <taxon>Bacillota</taxon>
        <taxon>Clostridia</taxon>
        <taxon>Eubacteriales</taxon>
        <taxon>Oscillospiraceae</taxon>
        <taxon>Anaerotruncus</taxon>
    </lineage>
</organism>
<keyword evidence="2" id="KW-1185">Reference proteome</keyword>
<name>A0A845QLJ7_9FIRM</name>
<protein>
    <submittedName>
        <fullName evidence="1">Uncharacterized protein</fullName>
    </submittedName>
</protein>
<evidence type="ECO:0000313" key="1">
    <source>
        <dbReference type="EMBL" id="NBH62304.1"/>
    </source>
</evidence>
<dbReference type="AlphaFoldDB" id="A0A845QLJ7"/>
<sequence>MNTVEIYANYGIEIKEIYNTNRFPNHYMLEMMDGSTRLIYITPFRKITEKDLLPCTSKPKQMGATAVTDEHILKCYGLRKCSKNTKKE</sequence>
<evidence type="ECO:0000313" key="2">
    <source>
        <dbReference type="Proteomes" id="UP000446866"/>
    </source>
</evidence>